<dbReference type="GO" id="GO:0004185">
    <property type="term" value="F:serine-type carboxypeptidase activity"/>
    <property type="evidence" value="ECO:0007669"/>
    <property type="project" value="InterPro"/>
</dbReference>
<evidence type="ECO:0008006" key="5">
    <source>
        <dbReference type="Google" id="ProtNLM"/>
    </source>
</evidence>
<reference evidence="3" key="2">
    <citation type="submission" date="2020-09" db="EMBL/GenBank/DDBJ databases">
        <authorList>
            <person name="Sun Q."/>
            <person name="Zhou Y."/>
        </authorList>
    </citation>
    <scope>NUCLEOTIDE SEQUENCE</scope>
    <source>
        <strain evidence="3">CGMCC 1.10749</strain>
    </source>
</reference>
<dbReference type="EMBL" id="BMEA01000002">
    <property type="protein sequence ID" value="GGB79229.1"/>
    <property type="molecule type" value="Genomic_DNA"/>
</dbReference>
<dbReference type="AlphaFoldDB" id="A0A8H9KSM0"/>
<dbReference type="Pfam" id="PF02113">
    <property type="entry name" value="Peptidase_S13"/>
    <property type="match status" value="1"/>
</dbReference>
<protein>
    <recommendedName>
        <fullName evidence="5">D-alanyl-D-alanine carboxypeptidase/D-alanyl-D-alanine-endopeptidase</fullName>
    </recommendedName>
</protein>
<dbReference type="PRINTS" id="PR00922">
    <property type="entry name" value="DADACBPTASE3"/>
</dbReference>
<keyword evidence="2" id="KW-0378">Hydrolase</keyword>
<dbReference type="Gene3D" id="3.40.710.10">
    <property type="entry name" value="DD-peptidase/beta-lactamase superfamily"/>
    <property type="match status" value="2"/>
</dbReference>
<comment type="caution">
    <text evidence="3">The sequence shown here is derived from an EMBL/GenBank/DDBJ whole genome shotgun (WGS) entry which is preliminary data.</text>
</comment>
<dbReference type="PANTHER" id="PTHR30023:SF0">
    <property type="entry name" value="PENICILLIN-SENSITIVE CARBOXYPEPTIDASE A"/>
    <property type="match status" value="1"/>
</dbReference>
<dbReference type="InterPro" id="IPR012338">
    <property type="entry name" value="Beta-lactam/transpept-like"/>
</dbReference>
<accession>A0A8H9KSM0</accession>
<dbReference type="GO" id="GO:0006508">
    <property type="term" value="P:proteolysis"/>
    <property type="evidence" value="ECO:0007669"/>
    <property type="project" value="InterPro"/>
</dbReference>
<reference evidence="3" key="1">
    <citation type="journal article" date="2014" name="Int. J. Syst. Evol. Microbiol.">
        <title>Complete genome sequence of Corynebacterium casei LMG S-19264T (=DSM 44701T), isolated from a smear-ripened cheese.</title>
        <authorList>
            <consortium name="US DOE Joint Genome Institute (JGI-PGF)"/>
            <person name="Walter F."/>
            <person name="Albersmeier A."/>
            <person name="Kalinowski J."/>
            <person name="Ruckert C."/>
        </authorList>
    </citation>
    <scope>NUCLEOTIDE SEQUENCE</scope>
    <source>
        <strain evidence="3">CGMCC 1.10749</strain>
    </source>
</reference>
<dbReference type="SUPFAM" id="SSF56601">
    <property type="entry name" value="beta-lactamase/transpeptidase-like"/>
    <property type="match status" value="1"/>
</dbReference>
<comment type="similarity">
    <text evidence="1">Belongs to the peptidase S13 family.</text>
</comment>
<gene>
    <name evidence="3" type="ORF">GCM10011314_18510</name>
</gene>
<evidence type="ECO:0000256" key="1">
    <source>
        <dbReference type="ARBA" id="ARBA00006096"/>
    </source>
</evidence>
<dbReference type="NCBIfam" id="TIGR00666">
    <property type="entry name" value="PBP4"/>
    <property type="match status" value="1"/>
</dbReference>
<dbReference type="InterPro" id="IPR000667">
    <property type="entry name" value="Peptidase_S13"/>
</dbReference>
<organism evidence="3 4">
    <name type="scientific">Knoellia flava</name>
    <dbReference type="NCBI Taxonomy" id="913969"/>
    <lineage>
        <taxon>Bacteria</taxon>
        <taxon>Bacillati</taxon>
        <taxon>Actinomycetota</taxon>
        <taxon>Actinomycetes</taxon>
        <taxon>Micrococcales</taxon>
        <taxon>Intrasporangiaceae</taxon>
        <taxon>Knoellia</taxon>
    </lineage>
</organism>
<proteinExistence type="inferred from homology"/>
<evidence type="ECO:0000313" key="3">
    <source>
        <dbReference type="EMBL" id="GGB79229.1"/>
    </source>
</evidence>
<evidence type="ECO:0000313" key="4">
    <source>
        <dbReference type="Proteomes" id="UP000628079"/>
    </source>
</evidence>
<sequence>MTRWCYVPDTEQTSSFRATLLVMSSRRAVRSLVAASTATLALALSTATSPASAGITRDPQPWESVATGHRGALAARPVPISGDSDTGAWTRGVPLVTSAGSALGPATGAQRTSADLTWSIRASLFSRGSTSQLGSSVSGQVVDAATGRVLWARNPATARVPASNQKVVTAFVALASMGVSARLTTSVLQAPTNPALVHLRGAGDPALSSAQLRSMARSVASRVTSQGMSAVSVVVDDSLFPAPTNAPGWKPEWVPGTVAPVRALVVDQANVSDTSMHAGQVFATELKAAGVTATSVARGVTPADASAIASVTSPTVGQLVQTMLNASHNDYAEALHRLSALRRGLPATWEGARTNSAQVLAAAGVDRAGMVVNDGSGLSRTGRMTALTAVDLIATIRATPALNSVVFAGSGMPTSGVSGTLAGRYDTAPTMCARGDIRAKTGTLADVVALSGVSTGVDGRERLFSVLVNGVTSTNAARDDVDALAATSTGCY</sequence>
<dbReference type="GO" id="GO:0000270">
    <property type="term" value="P:peptidoglycan metabolic process"/>
    <property type="evidence" value="ECO:0007669"/>
    <property type="project" value="TreeGrafter"/>
</dbReference>
<evidence type="ECO:0000256" key="2">
    <source>
        <dbReference type="ARBA" id="ARBA00022801"/>
    </source>
</evidence>
<name>A0A8H9KSM0_9MICO</name>
<dbReference type="PANTHER" id="PTHR30023">
    <property type="entry name" value="D-ALANYL-D-ALANINE CARBOXYPEPTIDASE"/>
    <property type="match status" value="1"/>
</dbReference>
<dbReference type="Proteomes" id="UP000628079">
    <property type="component" value="Unassembled WGS sequence"/>
</dbReference>